<dbReference type="Proteomes" id="UP001219525">
    <property type="component" value="Unassembled WGS sequence"/>
</dbReference>
<comment type="caution">
    <text evidence="2">The sequence shown here is derived from an EMBL/GenBank/DDBJ whole genome shotgun (WGS) entry which is preliminary data.</text>
</comment>
<evidence type="ECO:0000313" key="3">
    <source>
        <dbReference type="Proteomes" id="UP001219525"/>
    </source>
</evidence>
<reference evidence="2" key="1">
    <citation type="submission" date="2023-03" db="EMBL/GenBank/DDBJ databases">
        <title>Massive genome expansion in bonnet fungi (Mycena s.s.) driven by repeated elements and novel gene families across ecological guilds.</title>
        <authorList>
            <consortium name="Lawrence Berkeley National Laboratory"/>
            <person name="Harder C.B."/>
            <person name="Miyauchi S."/>
            <person name="Viragh M."/>
            <person name="Kuo A."/>
            <person name="Thoen E."/>
            <person name="Andreopoulos B."/>
            <person name="Lu D."/>
            <person name="Skrede I."/>
            <person name="Drula E."/>
            <person name="Henrissat B."/>
            <person name="Morin E."/>
            <person name="Kohler A."/>
            <person name="Barry K."/>
            <person name="LaButti K."/>
            <person name="Morin E."/>
            <person name="Salamov A."/>
            <person name="Lipzen A."/>
            <person name="Mereny Z."/>
            <person name="Hegedus B."/>
            <person name="Baldrian P."/>
            <person name="Stursova M."/>
            <person name="Weitz H."/>
            <person name="Taylor A."/>
            <person name="Grigoriev I.V."/>
            <person name="Nagy L.G."/>
            <person name="Martin F."/>
            <person name="Kauserud H."/>
        </authorList>
    </citation>
    <scope>NUCLEOTIDE SEQUENCE</scope>
    <source>
        <strain evidence="2">9144</strain>
    </source>
</reference>
<evidence type="ECO:0000256" key="1">
    <source>
        <dbReference type="SAM" id="MobiDB-lite"/>
    </source>
</evidence>
<organism evidence="2 3">
    <name type="scientific">Mycena pura</name>
    <dbReference type="NCBI Taxonomy" id="153505"/>
    <lineage>
        <taxon>Eukaryota</taxon>
        <taxon>Fungi</taxon>
        <taxon>Dikarya</taxon>
        <taxon>Basidiomycota</taxon>
        <taxon>Agaricomycotina</taxon>
        <taxon>Agaricomycetes</taxon>
        <taxon>Agaricomycetidae</taxon>
        <taxon>Agaricales</taxon>
        <taxon>Marasmiineae</taxon>
        <taxon>Mycenaceae</taxon>
        <taxon>Mycena</taxon>
    </lineage>
</organism>
<evidence type="ECO:0000313" key="2">
    <source>
        <dbReference type="EMBL" id="KAJ7200221.1"/>
    </source>
</evidence>
<accession>A0AAD6V435</accession>
<proteinExistence type="predicted"/>
<sequence>MQLPPTSLPRLVLPPRHAFRPNGDISHGAAIHWRLTVSRGLQCREIDAPRPPPRPSTFVPAVAKGQTHNKCSTRSWAAAPPPIVAVVTAFRLSMGVTWAVFFPWLESRALGAPSTLTVRARRRLYGGPLALSPRSARAPRCRPSSRATSLVTN</sequence>
<protein>
    <submittedName>
        <fullName evidence="2">Uncharacterized protein</fullName>
    </submittedName>
</protein>
<feature type="region of interest" description="Disordered" evidence="1">
    <location>
        <begin position="133"/>
        <end position="153"/>
    </location>
</feature>
<feature type="compositionally biased region" description="Low complexity" evidence="1">
    <location>
        <begin position="133"/>
        <end position="147"/>
    </location>
</feature>
<dbReference type="AlphaFoldDB" id="A0AAD6V435"/>
<gene>
    <name evidence="2" type="ORF">GGX14DRAFT_400905</name>
</gene>
<dbReference type="EMBL" id="JARJCW010000064">
    <property type="protein sequence ID" value="KAJ7200221.1"/>
    <property type="molecule type" value="Genomic_DNA"/>
</dbReference>
<keyword evidence="3" id="KW-1185">Reference proteome</keyword>
<name>A0AAD6V435_9AGAR</name>